<protein>
    <submittedName>
        <fullName evidence="2">Uncharacterized protein</fullName>
    </submittedName>
</protein>
<sequence length="167" mass="19064">MSSNQSEDSSGIQDATQVGSASIFQPDTWRPTQTAENHTGIDEDMTEEEFPLLKLAVSDRRDTPEQFITLYKGGHFLSHLLDTPERTRRVLCKATQTHIRNGDVGVLTIYIRQFEHETLEGDTWKKFVYLNRLDKPLPKAWNQLIMAPTLKGEVAGTNASYIRNQNW</sequence>
<dbReference type="OrthoDB" id="5429780at2759"/>
<organism evidence="2 3">
    <name type="scientific">Terfezia boudieri ATCC MYA-4762</name>
    <dbReference type="NCBI Taxonomy" id="1051890"/>
    <lineage>
        <taxon>Eukaryota</taxon>
        <taxon>Fungi</taxon>
        <taxon>Dikarya</taxon>
        <taxon>Ascomycota</taxon>
        <taxon>Pezizomycotina</taxon>
        <taxon>Pezizomycetes</taxon>
        <taxon>Pezizales</taxon>
        <taxon>Pezizaceae</taxon>
        <taxon>Terfezia</taxon>
    </lineage>
</organism>
<evidence type="ECO:0000313" key="2">
    <source>
        <dbReference type="EMBL" id="RPB28983.1"/>
    </source>
</evidence>
<feature type="non-terminal residue" evidence="2">
    <location>
        <position position="167"/>
    </location>
</feature>
<proteinExistence type="predicted"/>
<keyword evidence="3" id="KW-1185">Reference proteome</keyword>
<accession>A0A3N4M1E3</accession>
<gene>
    <name evidence="2" type="ORF">L211DRAFT_864621</name>
</gene>
<evidence type="ECO:0000313" key="3">
    <source>
        <dbReference type="Proteomes" id="UP000267821"/>
    </source>
</evidence>
<feature type="compositionally biased region" description="Polar residues" evidence="1">
    <location>
        <begin position="1"/>
        <end position="37"/>
    </location>
</feature>
<reference evidence="2 3" key="1">
    <citation type="journal article" date="2018" name="Nat. Ecol. Evol.">
        <title>Pezizomycetes genomes reveal the molecular basis of ectomycorrhizal truffle lifestyle.</title>
        <authorList>
            <person name="Murat C."/>
            <person name="Payen T."/>
            <person name="Noel B."/>
            <person name="Kuo A."/>
            <person name="Morin E."/>
            <person name="Chen J."/>
            <person name="Kohler A."/>
            <person name="Krizsan K."/>
            <person name="Balestrini R."/>
            <person name="Da Silva C."/>
            <person name="Montanini B."/>
            <person name="Hainaut M."/>
            <person name="Levati E."/>
            <person name="Barry K.W."/>
            <person name="Belfiori B."/>
            <person name="Cichocki N."/>
            <person name="Clum A."/>
            <person name="Dockter R.B."/>
            <person name="Fauchery L."/>
            <person name="Guy J."/>
            <person name="Iotti M."/>
            <person name="Le Tacon F."/>
            <person name="Lindquist E.A."/>
            <person name="Lipzen A."/>
            <person name="Malagnac F."/>
            <person name="Mello A."/>
            <person name="Molinier V."/>
            <person name="Miyauchi S."/>
            <person name="Poulain J."/>
            <person name="Riccioni C."/>
            <person name="Rubini A."/>
            <person name="Sitrit Y."/>
            <person name="Splivallo R."/>
            <person name="Traeger S."/>
            <person name="Wang M."/>
            <person name="Zifcakova L."/>
            <person name="Wipf D."/>
            <person name="Zambonelli A."/>
            <person name="Paolocci F."/>
            <person name="Nowrousian M."/>
            <person name="Ottonello S."/>
            <person name="Baldrian P."/>
            <person name="Spatafora J.W."/>
            <person name="Henrissat B."/>
            <person name="Nagy L.G."/>
            <person name="Aury J.M."/>
            <person name="Wincker P."/>
            <person name="Grigoriev I.V."/>
            <person name="Bonfante P."/>
            <person name="Martin F.M."/>
        </authorList>
    </citation>
    <scope>NUCLEOTIDE SEQUENCE [LARGE SCALE GENOMIC DNA]</scope>
    <source>
        <strain evidence="2 3">ATCC MYA-4762</strain>
    </source>
</reference>
<dbReference type="EMBL" id="ML121528">
    <property type="protein sequence ID" value="RPB28983.1"/>
    <property type="molecule type" value="Genomic_DNA"/>
</dbReference>
<dbReference type="AlphaFoldDB" id="A0A3N4M1E3"/>
<dbReference type="InParanoid" id="A0A3N4M1E3"/>
<feature type="region of interest" description="Disordered" evidence="1">
    <location>
        <begin position="1"/>
        <end position="44"/>
    </location>
</feature>
<dbReference type="Proteomes" id="UP000267821">
    <property type="component" value="Unassembled WGS sequence"/>
</dbReference>
<evidence type="ECO:0000256" key="1">
    <source>
        <dbReference type="SAM" id="MobiDB-lite"/>
    </source>
</evidence>
<name>A0A3N4M1E3_9PEZI</name>